<reference evidence="2" key="2">
    <citation type="submission" date="2021-04" db="EMBL/GenBank/DDBJ databases">
        <authorList>
            <person name="Gilroy R."/>
        </authorList>
    </citation>
    <scope>NUCLEOTIDE SEQUENCE</scope>
    <source>
        <strain evidence="2">CHK198-12963</strain>
    </source>
</reference>
<keyword evidence="1" id="KW-1133">Transmembrane helix</keyword>
<dbReference type="EMBL" id="DWWB01000085">
    <property type="protein sequence ID" value="HJC67808.1"/>
    <property type="molecule type" value="Genomic_DNA"/>
</dbReference>
<organism evidence="2 3">
    <name type="scientific">Candidatus Enterocloster excrementigallinarum</name>
    <dbReference type="NCBI Taxonomy" id="2838558"/>
    <lineage>
        <taxon>Bacteria</taxon>
        <taxon>Bacillati</taxon>
        <taxon>Bacillota</taxon>
        <taxon>Clostridia</taxon>
        <taxon>Lachnospirales</taxon>
        <taxon>Lachnospiraceae</taxon>
        <taxon>Enterocloster</taxon>
    </lineage>
</organism>
<gene>
    <name evidence="2" type="ORF">H9931_14040</name>
</gene>
<dbReference type="Proteomes" id="UP000823863">
    <property type="component" value="Unassembled WGS sequence"/>
</dbReference>
<dbReference type="PROSITE" id="PS51257">
    <property type="entry name" value="PROKAR_LIPOPROTEIN"/>
    <property type="match status" value="1"/>
</dbReference>
<proteinExistence type="predicted"/>
<evidence type="ECO:0000256" key="1">
    <source>
        <dbReference type="SAM" id="Phobius"/>
    </source>
</evidence>
<dbReference type="AlphaFoldDB" id="A0A9D2PX08"/>
<protein>
    <submittedName>
        <fullName evidence="2">Uncharacterized protein</fullName>
    </submittedName>
</protein>
<sequence length="45" mass="5043">MKRICGLMLFCFGAGMALFLFIPENIFTILFIAGCLILGYNLFCC</sequence>
<accession>A0A9D2PX08</accession>
<feature type="transmembrane region" description="Helical" evidence="1">
    <location>
        <begin position="27"/>
        <end position="44"/>
    </location>
</feature>
<evidence type="ECO:0000313" key="3">
    <source>
        <dbReference type="Proteomes" id="UP000823863"/>
    </source>
</evidence>
<reference evidence="2" key="1">
    <citation type="journal article" date="2021" name="PeerJ">
        <title>Extensive microbial diversity within the chicken gut microbiome revealed by metagenomics and culture.</title>
        <authorList>
            <person name="Gilroy R."/>
            <person name="Ravi A."/>
            <person name="Getino M."/>
            <person name="Pursley I."/>
            <person name="Horton D.L."/>
            <person name="Alikhan N.F."/>
            <person name="Baker D."/>
            <person name="Gharbi K."/>
            <person name="Hall N."/>
            <person name="Watson M."/>
            <person name="Adriaenssens E.M."/>
            <person name="Foster-Nyarko E."/>
            <person name="Jarju S."/>
            <person name="Secka A."/>
            <person name="Antonio M."/>
            <person name="Oren A."/>
            <person name="Chaudhuri R.R."/>
            <person name="La Ragione R."/>
            <person name="Hildebrand F."/>
            <person name="Pallen M.J."/>
        </authorList>
    </citation>
    <scope>NUCLEOTIDE SEQUENCE</scope>
    <source>
        <strain evidence="2">CHK198-12963</strain>
    </source>
</reference>
<keyword evidence="1" id="KW-0472">Membrane</keyword>
<evidence type="ECO:0000313" key="2">
    <source>
        <dbReference type="EMBL" id="HJC67808.1"/>
    </source>
</evidence>
<name>A0A9D2PX08_9FIRM</name>
<comment type="caution">
    <text evidence="2">The sequence shown here is derived from an EMBL/GenBank/DDBJ whole genome shotgun (WGS) entry which is preliminary data.</text>
</comment>
<keyword evidence="1" id="KW-0812">Transmembrane</keyword>